<dbReference type="InterPro" id="IPR019793">
    <property type="entry name" value="Peroxidases_heam-ligand_BS"/>
</dbReference>
<dbReference type="GO" id="GO:0003743">
    <property type="term" value="F:translation initiation factor activity"/>
    <property type="evidence" value="ECO:0007669"/>
    <property type="project" value="UniProtKB-KW"/>
</dbReference>
<evidence type="ECO:0000256" key="6">
    <source>
        <dbReference type="ARBA" id="ARBA00044147"/>
    </source>
</evidence>
<feature type="region of interest" description="Disordered" evidence="10">
    <location>
        <begin position="320"/>
        <end position="427"/>
    </location>
</feature>
<feature type="region of interest" description="Disordered" evidence="10">
    <location>
        <begin position="196"/>
        <end position="245"/>
    </location>
</feature>
<dbReference type="Pfam" id="PF01008">
    <property type="entry name" value="IF-2B"/>
    <property type="match status" value="1"/>
</dbReference>
<feature type="compositionally biased region" description="Basic and acidic residues" evidence="10">
    <location>
        <begin position="369"/>
        <end position="403"/>
    </location>
</feature>
<dbReference type="PANTHER" id="PTHR10233">
    <property type="entry name" value="TRANSLATION INITIATION FACTOR EIF-2B"/>
    <property type="match status" value="1"/>
</dbReference>
<name>A0A146M241_LYGHE</name>
<gene>
    <name evidence="11" type="primary">EIF2B4_0</name>
    <name evidence="11" type="ORF">g.77610</name>
</gene>
<sequence length="773" mass="83532">MAGVELSLTKDSGIQCPYLQSNSVVAPTDVGLTTLSKSKKKRLRKKKKAETETAANKDTIEIPKPVGKDAKISKTTEVVIQPSCKKSETVRVVDVVLGKQEVKSPKNSKLVVKVIEESCAIELQRGVSKSTAGKAEINSKQDIQASREEDSTKLQAKSQNSKPVICQVETNLVAMDCDKPPRDDVKAQREAKKLAKLAKKNKSGGGGTEMAPAQPDPKVKQTNKSTPQKAQTPNNIQNAQNSSPVTVVTTQMNKISLDSVDGEIVKPMRSVGQVVPPVAKTGPISEESSGISEKSSGLSERSREEILAEREAKKLAKLAAKTKKKDGVADQPKGDQIATVNDISAPTSLEAVGSNAHKDVNHVGNDGSTTEKSKAALRAERRAKQEAQRAAKEGAKKDIEKTKPAIKAESIKEKPKSTQKAQTQSKPQVLKTAAAKSHSNQPKLLSHLLTNKKPLPAHIYQNVHPAIVELGAKYAARVVSGSNARCIALLQALKRVIVDFVTPREKEFSRAMETRLNDSLVYLNSCRQSSVSMTNALRHVKSHLTQLTTDNTTDDDARKKLCEVIDTFIKEQIDVAGEAISLAVAQKISNGDTIAIYGCSSLLLRILVESHNEGKDFEVVVVDGGPLYEGREMCRRLVSENIKCSYVLLPAFSYIVGQTTKVLLGAHALLANGCVMSRSGTAVVAMLAKAHNVPVIVCCETYKFCERVQADAFVHNELGPQDKVSSPPTISLMYDMTPPTLVDAVATELAILPCTSVPVILRVKPSDVSSYYY</sequence>
<dbReference type="InterPro" id="IPR042529">
    <property type="entry name" value="IF_2B-like_C"/>
</dbReference>
<evidence type="ECO:0000256" key="10">
    <source>
        <dbReference type="SAM" id="MobiDB-lite"/>
    </source>
</evidence>
<feature type="region of interest" description="Disordered" evidence="10">
    <location>
        <begin position="130"/>
        <end position="161"/>
    </location>
</feature>
<evidence type="ECO:0000256" key="3">
    <source>
        <dbReference type="ARBA" id="ARBA00022490"/>
    </source>
</evidence>
<organism evidence="11">
    <name type="scientific">Lygus hesperus</name>
    <name type="common">Western plant bug</name>
    <dbReference type="NCBI Taxonomy" id="30085"/>
    <lineage>
        <taxon>Eukaryota</taxon>
        <taxon>Metazoa</taxon>
        <taxon>Ecdysozoa</taxon>
        <taxon>Arthropoda</taxon>
        <taxon>Hexapoda</taxon>
        <taxon>Insecta</taxon>
        <taxon>Pterygota</taxon>
        <taxon>Neoptera</taxon>
        <taxon>Paraneoptera</taxon>
        <taxon>Hemiptera</taxon>
        <taxon>Heteroptera</taxon>
        <taxon>Panheteroptera</taxon>
        <taxon>Cimicomorpha</taxon>
        <taxon>Miridae</taxon>
        <taxon>Mirini</taxon>
        <taxon>Lygus</taxon>
    </lineage>
</organism>
<dbReference type="PANTHER" id="PTHR10233:SF14">
    <property type="entry name" value="TRANSLATION INITIATION FACTOR EIF-2B SUBUNIT DELTA"/>
    <property type="match status" value="1"/>
</dbReference>
<comment type="subcellular location">
    <subcellularLocation>
        <location evidence="1">Cytoplasm</location>
        <location evidence="1">Cytosol</location>
    </subcellularLocation>
</comment>
<dbReference type="GO" id="GO:0005829">
    <property type="term" value="C:cytosol"/>
    <property type="evidence" value="ECO:0007669"/>
    <property type="project" value="UniProtKB-SubCell"/>
</dbReference>
<feature type="compositionally biased region" description="Basic residues" evidence="10">
    <location>
        <begin position="37"/>
        <end position="48"/>
    </location>
</feature>
<evidence type="ECO:0000313" key="11">
    <source>
        <dbReference type="EMBL" id="JAQ13042.1"/>
    </source>
</evidence>
<evidence type="ECO:0000256" key="1">
    <source>
        <dbReference type="ARBA" id="ARBA00004514"/>
    </source>
</evidence>
<evidence type="ECO:0000256" key="7">
    <source>
        <dbReference type="ARBA" id="ARBA00044356"/>
    </source>
</evidence>
<evidence type="ECO:0000256" key="2">
    <source>
        <dbReference type="ARBA" id="ARBA00007251"/>
    </source>
</evidence>
<dbReference type="SUPFAM" id="SSF100950">
    <property type="entry name" value="NagB/RpiA/CoA transferase-like"/>
    <property type="match status" value="1"/>
</dbReference>
<feature type="compositionally biased region" description="Polar residues" evidence="10">
    <location>
        <begin position="220"/>
        <end position="245"/>
    </location>
</feature>
<accession>A0A146M241</accession>
<comment type="subunit">
    <text evidence="8">Component of the translation initiation factor 2B (eIF2B) complex which is a heterodecamer of two sets of five different subunits: alpha, beta, gamma, delta and epsilon. Subunits alpha, beta and delta comprise a regulatory subcomplex and subunits epsilon and gamma comprise a catalytic subcomplex. Within the complex, the hexameric regulatory complex resides at the center, with the two heterodimeric catalytic subcomplexes bound on opposite sides.</text>
</comment>
<dbReference type="EMBL" id="GDHC01005587">
    <property type="protein sequence ID" value="JAQ13042.1"/>
    <property type="molecule type" value="Transcribed_RNA"/>
</dbReference>
<feature type="compositionally biased region" description="Low complexity" evidence="10">
    <location>
        <begin position="284"/>
        <end position="299"/>
    </location>
</feature>
<feature type="region of interest" description="Disordered" evidence="10">
    <location>
        <begin position="275"/>
        <end position="305"/>
    </location>
</feature>
<dbReference type="AlphaFoldDB" id="A0A146M241"/>
<feature type="compositionally biased region" description="Polar residues" evidence="10">
    <location>
        <begin position="418"/>
        <end position="427"/>
    </location>
</feature>
<dbReference type="InterPro" id="IPR000649">
    <property type="entry name" value="IF-2B-related"/>
</dbReference>
<evidence type="ECO:0000256" key="5">
    <source>
        <dbReference type="ARBA" id="ARBA00022917"/>
    </source>
</evidence>
<dbReference type="Gene3D" id="3.40.50.10470">
    <property type="entry name" value="Translation initiation factor eif-2b, domain 2"/>
    <property type="match status" value="1"/>
</dbReference>
<evidence type="ECO:0000256" key="8">
    <source>
        <dbReference type="ARBA" id="ARBA00046432"/>
    </source>
</evidence>
<evidence type="ECO:0000256" key="4">
    <source>
        <dbReference type="ARBA" id="ARBA00022540"/>
    </source>
</evidence>
<keyword evidence="3" id="KW-0963">Cytoplasm</keyword>
<proteinExistence type="inferred from homology"/>
<keyword evidence="5" id="KW-0648">Protein biosynthesis</keyword>
<reference evidence="11" key="1">
    <citation type="journal article" date="2016" name="Gigascience">
        <title>De novo construction of an expanded transcriptome assembly for the western tarnished plant bug, Lygus hesperus.</title>
        <authorList>
            <person name="Tassone E.E."/>
            <person name="Geib S.M."/>
            <person name="Hall B."/>
            <person name="Fabrick J.A."/>
            <person name="Brent C.S."/>
            <person name="Hull J.J."/>
        </authorList>
    </citation>
    <scope>NUCLEOTIDE SEQUENCE</scope>
</reference>
<feature type="compositionally biased region" description="Polar residues" evidence="10">
    <location>
        <begin position="338"/>
        <end position="347"/>
    </location>
</feature>
<evidence type="ECO:0000256" key="9">
    <source>
        <dbReference type="RuleBase" id="RU003814"/>
    </source>
</evidence>
<protein>
    <recommendedName>
        <fullName evidence="6">Translation initiation factor eIF2B subunit delta</fullName>
    </recommendedName>
    <alternativeName>
        <fullName evidence="7">eIF2B GDP-GTP exchange factor subunit delta</fullName>
    </alternativeName>
</protein>
<comment type="similarity">
    <text evidence="2 9">Belongs to the eIF-2B alpha/beta/delta subunits family.</text>
</comment>
<dbReference type="InterPro" id="IPR037171">
    <property type="entry name" value="NagB/RpiA_transferase-like"/>
</dbReference>
<keyword evidence="4 11" id="KW-0396">Initiation factor</keyword>
<feature type="region of interest" description="Disordered" evidence="10">
    <location>
        <begin position="37"/>
        <end position="62"/>
    </location>
</feature>
<dbReference type="PROSITE" id="PS00435">
    <property type="entry name" value="PEROXIDASE_1"/>
    <property type="match status" value="1"/>
</dbReference>